<comment type="caution">
    <text evidence="1">The sequence shown here is derived from an EMBL/GenBank/DDBJ whole genome shotgun (WGS) entry which is preliminary data.</text>
</comment>
<dbReference type="EMBL" id="JBBPBN010000420">
    <property type="protein sequence ID" value="KAK8486884.1"/>
    <property type="molecule type" value="Genomic_DNA"/>
</dbReference>
<reference evidence="1 2" key="1">
    <citation type="journal article" date="2024" name="G3 (Bethesda)">
        <title>Genome assembly of Hibiscus sabdariffa L. provides insights into metabolisms of medicinal natural products.</title>
        <authorList>
            <person name="Kim T."/>
        </authorList>
    </citation>
    <scope>NUCLEOTIDE SEQUENCE [LARGE SCALE GENOMIC DNA]</scope>
    <source>
        <strain evidence="1">TK-2024</strain>
        <tissue evidence="1">Old leaves</tissue>
    </source>
</reference>
<sequence length="190" mass="21254">MCIAACVPPNPMHPDDKVGWSGESSGKFSVKSAYGLRMGLDWEAKLLPWKVIQQFKVVFGSTEKYRGSVIERSQRLVELTVAAQLHCSGVTHESRQVVLPARRWVPYVEGLDVYRALRDMKSRELRCSLVMHVSNLMARQWEVKVSHVICDGNFVADGLAELVTRNSRSVNVFKEPPPSIIRSLSGDASV</sequence>
<accession>A0ABR2A1L2</accession>
<evidence type="ECO:0000313" key="1">
    <source>
        <dbReference type="EMBL" id="KAK8486884.1"/>
    </source>
</evidence>
<keyword evidence="2" id="KW-1185">Reference proteome</keyword>
<dbReference type="Proteomes" id="UP001396334">
    <property type="component" value="Unassembled WGS sequence"/>
</dbReference>
<gene>
    <name evidence="1" type="ORF">V6N11_058274</name>
</gene>
<proteinExistence type="predicted"/>
<evidence type="ECO:0008006" key="3">
    <source>
        <dbReference type="Google" id="ProtNLM"/>
    </source>
</evidence>
<protein>
    <recommendedName>
        <fullName evidence="3">RNase H type-1 domain-containing protein</fullName>
    </recommendedName>
</protein>
<name>A0ABR2A1L2_9ROSI</name>
<organism evidence="1 2">
    <name type="scientific">Hibiscus sabdariffa</name>
    <name type="common">roselle</name>
    <dbReference type="NCBI Taxonomy" id="183260"/>
    <lineage>
        <taxon>Eukaryota</taxon>
        <taxon>Viridiplantae</taxon>
        <taxon>Streptophyta</taxon>
        <taxon>Embryophyta</taxon>
        <taxon>Tracheophyta</taxon>
        <taxon>Spermatophyta</taxon>
        <taxon>Magnoliopsida</taxon>
        <taxon>eudicotyledons</taxon>
        <taxon>Gunneridae</taxon>
        <taxon>Pentapetalae</taxon>
        <taxon>rosids</taxon>
        <taxon>malvids</taxon>
        <taxon>Malvales</taxon>
        <taxon>Malvaceae</taxon>
        <taxon>Malvoideae</taxon>
        <taxon>Hibiscus</taxon>
    </lineage>
</organism>
<evidence type="ECO:0000313" key="2">
    <source>
        <dbReference type="Proteomes" id="UP001396334"/>
    </source>
</evidence>